<reference evidence="1 2" key="1">
    <citation type="journal article" date="2014" name="PLoS ONE">
        <title>Identification and Characterization of a New Erythromycin Biosynthetic Gene Cluster in Actinopolyspora erythraea YIM90600, a Novel Erythronolide-Producing Halophilic Actinomycete Isolated from Salt Field.</title>
        <authorList>
            <person name="Chen D."/>
            <person name="Feng J."/>
            <person name="Huang L."/>
            <person name="Zhang Q."/>
            <person name="Wu J."/>
            <person name="Zhu X."/>
            <person name="Duan Y."/>
            <person name="Xu Z."/>
        </authorList>
    </citation>
    <scope>NUCLEOTIDE SEQUENCE [LARGE SCALE GENOMIC DNA]</scope>
    <source>
        <strain evidence="1 2">YIM90600</strain>
    </source>
</reference>
<dbReference type="Gene3D" id="3.40.50.300">
    <property type="entry name" value="P-loop containing nucleotide triphosphate hydrolases"/>
    <property type="match status" value="1"/>
</dbReference>
<evidence type="ECO:0008006" key="3">
    <source>
        <dbReference type="Google" id="ProtNLM"/>
    </source>
</evidence>
<accession>A0ABR4WYJ7</accession>
<dbReference type="PANTHER" id="PTHR13696">
    <property type="entry name" value="P-LOOP CONTAINING NUCLEOSIDE TRIPHOSPHATE HYDROLASE"/>
    <property type="match status" value="1"/>
</dbReference>
<proteinExistence type="predicted"/>
<dbReference type="PANTHER" id="PTHR13696:SF96">
    <property type="entry name" value="COBQ_COBB_MIND_PARA NUCLEOTIDE BINDING DOMAIN-CONTAINING PROTEIN"/>
    <property type="match status" value="1"/>
</dbReference>
<name>A0ABR4WYJ7_9ACTN</name>
<dbReference type="InterPro" id="IPR027417">
    <property type="entry name" value="P-loop_NTPase"/>
</dbReference>
<dbReference type="RefSeq" id="WP_043578867.1">
    <property type="nucleotide sequence ID" value="NZ_KN214181.1"/>
</dbReference>
<dbReference type="Pfam" id="PF09140">
    <property type="entry name" value="MipZ"/>
    <property type="match status" value="1"/>
</dbReference>
<organism evidence="1 2">
    <name type="scientific">Actinopolyspora erythraea</name>
    <dbReference type="NCBI Taxonomy" id="414996"/>
    <lineage>
        <taxon>Bacteria</taxon>
        <taxon>Bacillati</taxon>
        <taxon>Actinomycetota</taxon>
        <taxon>Actinomycetes</taxon>
        <taxon>Actinopolysporales</taxon>
        <taxon>Actinopolysporaceae</taxon>
        <taxon>Actinopolyspora</taxon>
    </lineage>
</organism>
<keyword evidence="2" id="KW-1185">Reference proteome</keyword>
<gene>
    <name evidence="1" type="ORF">IL38_23990</name>
</gene>
<evidence type="ECO:0000313" key="2">
    <source>
        <dbReference type="Proteomes" id="UP000029737"/>
    </source>
</evidence>
<sequence>MTFSPNRTALRLLIATLKGGSTKTTTTMLLAISWARRGKNVVVIDGDTTNRGAARWTRRAANNGYEIPYTLLEWDATKPPLSKFAQLAERDHQADVVLIDLGGESPEWFAFACSWADWLLSPVQPVDAELDGIGPTYESAASISDARHEGLLHSVLLTRCPQVKKGMAAEKRRELITDLRDEDGRPDPDQPWSVGAHVFDTEITRAAGYSDMYGHIPDNVGEYEDLLVELENALAELDSDDEDDIEKVSA</sequence>
<dbReference type="EMBL" id="JPMV01000046">
    <property type="protein sequence ID" value="KGI79362.1"/>
    <property type="molecule type" value="Genomic_DNA"/>
</dbReference>
<dbReference type="Proteomes" id="UP000029737">
    <property type="component" value="Unassembled WGS sequence"/>
</dbReference>
<comment type="caution">
    <text evidence="1">The sequence shown here is derived from an EMBL/GenBank/DDBJ whole genome shotgun (WGS) entry which is preliminary data.</text>
</comment>
<dbReference type="SUPFAM" id="SSF52540">
    <property type="entry name" value="P-loop containing nucleoside triphosphate hydrolases"/>
    <property type="match status" value="1"/>
</dbReference>
<dbReference type="InterPro" id="IPR015223">
    <property type="entry name" value="MipZ"/>
</dbReference>
<protein>
    <recommendedName>
        <fullName evidence="3">ParA family protein</fullName>
    </recommendedName>
</protein>
<evidence type="ECO:0000313" key="1">
    <source>
        <dbReference type="EMBL" id="KGI79362.1"/>
    </source>
</evidence>
<dbReference type="InterPro" id="IPR050678">
    <property type="entry name" value="DNA_Partitioning_ATPase"/>
</dbReference>